<dbReference type="InterPro" id="IPR025866">
    <property type="entry name" value="PolyA_pol_arg_C_dom"/>
</dbReference>
<dbReference type="Pfam" id="PF12627">
    <property type="entry name" value="PolyA_pol_RNAbd"/>
    <property type="match status" value="1"/>
</dbReference>
<dbReference type="InterPro" id="IPR052191">
    <property type="entry name" value="tRNA_ntf/polyA_polymerase_I"/>
</dbReference>
<evidence type="ECO:0000256" key="1">
    <source>
        <dbReference type="ARBA" id="ARBA00022664"/>
    </source>
</evidence>
<dbReference type="CDD" id="cd05398">
    <property type="entry name" value="NT_ClassII-CCAase"/>
    <property type="match status" value="1"/>
</dbReference>
<evidence type="ECO:0000256" key="5">
    <source>
        <dbReference type="ARBA" id="ARBA00022884"/>
    </source>
</evidence>
<dbReference type="NCBIfam" id="TIGR01942">
    <property type="entry name" value="pcnB"/>
    <property type="match status" value="1"/>
</dbReference>
<feature type="region of interest" description="Disordered" evidence="7">
    <location>
        <begin position="417"/>
        <end position="436"/>
    </location>
</feature>
<accession>A0A170PS72</accession>
<dbReference type="EMBL" id="CZRL01000104">
    <property type="protein sequence ID" value="CUS54636.1"/>
    <property type="molecule type" value="Genomic_DNA"/>
</dbReference>
<dbReference type="PANTHER" id="PTHR43051:SF1">
    <property type="entry name" value="POLYNUCLEOTIDE ADENYLYLTRANSFERASE FAMILY PROTEIN"/>
    <property type="match status" value="1"/>
</dbReference>
<keyword evidence="2 11" id="KW-0808">Transferase</keyword>
<evidence type="ECO:0000259" key="8">
    <source>
        <dbReference type="Pfam" id="PF01743"/>
    </source>
</evidence>
<evidence type="ECO:0000256" key="7">
    <source>
        <dbReference type="SAM" id="MobiDB-lite"/>
    </source>
</evidence>
<dbReference type="SUPFAM" id="SSF81301">
    <property type="entry name" value="Nucleotidyltransferase"/>
    <property type="match status" value="1"/>
</dbReference>
<feature type="compositionally biased region" description="Basic residues" evidence="7">
    <location>
        <begin position="423"/>
        <end position="436"/>
    </location>
</feature>
<feature type="domain" description="tRNA nucleotidyltransferase/poly(A) polymerase RNA and SrmB- binding" evidence="10">
    <location>
        <begin position="201"/>
        <end position="259"/>
    </location>
</feature>
<evidence type="ECO:0000259" key="10">
    <source>
        <dbReference type="Pfam" id="PF12627"/>
    </source>
</evidence>
<dbReference type="AlphaFoldDB" id="A0A170PS72"/>
<dbReference type="GO" id="GO:0005524">
    <property type="term" value="F:ATP binding"/>
    <property type="evidence" value="ECO:0007669"/>
    <property type="project" value="UniProtKB-KW"/>
</dbReference>
<keyword evidence="3" id="KW-0547">Nucleotide-binding</keyword>
<keyword evidence="11" id="KW-0548">Nucleotidyltransferase</keyword>
<evidence type="ECO:0000259" key="9">
    <source>
        <dbReference type="Pfam" id="PF12626"/>
    </source>
</evidence>
<dbReference type="InterPro" id="IPR010206">
    <property type="entry name" value="PolA_pol_I"/>
</dbReference>
<feature type="domain" description="Poly A polymerase head" evidence="8">
    <location>
        <begin position="47"/>
        <end position="172"/>
    </location>
</feature>
<dbReference type="GO" id="GO:0006397">
    <property type="term" value="P:mRNA processing"/>
    <property type="evidence" value="ECO:0007669"/>
    <property type="project" value="UniProtKB-KW"/>
</dbReference>
<dbReference type="InterPro" id="IPR002646">
    <property type="entry name" value="PolA_pol_head_dom"/>
</dbReference>
<dbReference type="GO" id="GO:1990817">
    <property type="term" value="F:poly(A) RNA polymerase activity"/>
    <property type="evidence" value="ECO:0007669"/>
    <property type="project" value="UniProtKB-EC"/>
</dbReference>
<dbReference type="InterPro" id="IPR032828">
    <property type="entry name" value="PolyA_RNA-bd"/>
</dbReference>
<dbReference type="Gene3D" id="3.30.460.10">
    <property type="entry name" value="Beta Polymerase, domain 2"/>
    <property type="match status" value="1"/>
</dbReference>
<dbReference type="Pfam" id="PF01743">
    <property type="entry name" value="PolyA_pol"/>
    <property type="match status" value="1"/>
</dbReference>
<keyword evidence="5" id="KW-0694">RNA-binding</keyword>
<evidence type="ECO:0000256" key="2">
    <source>
        <dbReference type="ARBA" id="ARBA00022679"/>
    </source>
</evidence>
<dbReference type="SUPFAM" id="SSF81891">
    <property type="entry name" value="Poly A polymerase C-terminal region-like"/>
    <property type="match status" value="1"/>
</dbReference>
<dbReference type="HAMAP" id="MF_00957">
    <property type="entry name" value="PolyA_pol"/>
    <property type="match status" value="1"/>
</dbReference>
<dbReference type="Pfam" id="PF12626">
    <property type="entry name" value="PolyA_pol_arg_C"/>
    <property type="match status" value="1"/>
</dbReference>
<protein>
    <submittedName>
        <fullName evidence="11">Poly(A) polymerase</fullName>
        <ecNumber evidence="11">2.7.7.19</ecNumber>
    </submittedName>
</protein>
<sequence length="436" mass="49983">MSVGSSSAALHARQVPASDLGLSISDVSPAAVSIVRTLQGSGFQAEMVGGCVRDLLLGWPPKDFDVVTNATPEQIKKLFRRARVIGRRFQLVHVRIGRDVIEVSTYRGSDTANQEQRRGRAKKKIPPNNVFGRREEDVLRRDFTINALYYDPVEEVVTDYVDGLVHIQERRLEIIGDPRQRFSEDPVRMLRAVRFKAKLNLRLDAKMEKLLPRMAGTLTTVSPPRLFEEIIKVLHNGHGAVGFEALDRYGLLRFLFPSATRHFSEQDLNKKSGLIPCALRNTDQRVADRKPVISPFLFSVLLWRQVQQAWSMKSGGNRSSFEILHRSADRVLQELHPTVTIPRRISAVMIEIWELQIRLEQRRPRTIKRLLSHRRFRAAYDFLLLRAGAGEVSVSLADWWTEIQEMPPADVQQVIQELEQSKPQRKKSTRRKRKHT</sequence>
<keyword evidence="6" id="KW-0804">Transcription</keyword>
<organism evidence="11">
    <name type="scientific">hydrothermal vent metagenome</name>
    <dbReference type="NCBI Taxonomy" id="652676"/>
    <lineage>
        <taxon>unclassified sequences</taxon>
        <taxon>metagenomes</taxon>
        <taxon>ecological metagenomes</taxon>
    </lineage>
</organism>
<gene>
    <name evidence="11" type="ORF">MGWOODY_XGa891</name>
</gene>
<keyword evidence="4" id="KW-0067">ATP-binding</keyword>
<dbReference type="GO" id="GO:0043633">
    <property type="term" value="P:polyadenylation-dependent RNA catabolic process"/>
    <property type="evidence" value="ECO:0007669"/>
    <property type="project" value="InterPro"/>
</dbReference>
<dbReference type="GO" id="GO:0003723">
    <property type="term" value="F:RNA binding"/>
    <property type="evidence" value="ECO:0007669"/>
    <property type="project" value="UniProtKB-KW"/>
</dbReference>
<evidence type="ECO:0000256" key="3">
    <source>
        <dbReference type="ARBA" id="ARBA00022741"/>
    </source>
</evidence>
<dbReference type="InterPro" id="IPR043519">
    <property type="entry name" value="NT_sf"/>
</dbReference>
<feature type="domain" description="Polymerase A arginine-rich C-terminal" evidence="9">
    <location>
        <begin position="321"/>
        <end position="434"/>
    </location>
</feature>
<evidence type="ECO:0000256" key="6">
    <source>
        <dbReference type="ARBA" id="ARBA00023163"/>
    </source>
</evidence>
<evidence type="ECO:0000313" key="11">
    <source>
        <dbReference type="EMBL" id="CUS54636.1"/>
    </source>
</evidence>
<dbReference type="EC" id="2.7.7.19" evidence="11"/>
<dbReference type="PANTHER" id="PTHR43051">
    <property type="entry name" value="POLYNUCLEOTIDE ADENYLYLTRANSFERASE FAMILY PROTEIN"/>
    <property type="match status" value="1"/>
</dbReference>
<evidence type="ECO:0000256" key="4">
    <source>
        <dbReference type="ARBA" id="ARBA00022840"/>
    </source>
</evidence>
<name>A0A170PS72_9ZZZZ</name>
<dbReference type="Gene3D" id="1.10.3090.10">
    <property type="entry name" value="cca-adding enzyme, domain 2"/>
    <property type="match status" value="1"/>
</dbReference>
<proteinExistence type="inferred from homology"/>
<keyword evidence="1" id="KW-0507">mRNA processing</keyword>
<reference evidence="11" key="1">
    <citation type="submission" date="2015-10" db="EMBL/GenBank/DDBJ databases">
        <authorList>
            <person name="Gilbert D.G."/>
        </authorList>
    </citation>
    <scope>NUCLEOTIDE SEQUENCE</scope>
</reference>